<feature type="transmembrane region" description="Helical" evidence="2">
    <location>
        <begin position="735"/>
        <end position="754"/>
    </location>
</feature>
<accession>A0AAD4LHP7</accession>
<reference evidence="3" key="1">
    <citation type="submission" date="2022-01" db="EMBL/GenBank/DDBJ databases">
        <title>Comparative genomics reveals a dynamic genome evolution in the ectomycorrhizal milk-cap (Lactarius) mushrooms.</title>
        <authorList>
            <consortium name="DOE Joint Genome Institute"/>
            <person name="Lebreton A."/>
            <person name="Tang N."/>
            <person name="Kuo A."/>
            <person name="LaButti K."/>
            <person name="Drula E."/>
            <person name="Barry K."/>
            <person name="Clum A."/>
            <person name="Lipzen A."/>
            <person name="Mousain D."/>
            <person name="Ng V."/>
            <person name="Wang R."/>
            <person name="Wang X."/>
            <person name="Dai Y."/>
            <person name="Henrissat B."/>
            <person name="Grigoriev I.V."/>
            <person name="Guerin-Laguette A."/>
            <person name="Yu F."/>
            <person name="Martin F.M."/>
        </authorList>
    </citation>
    <scope>NUCLEOTIDE SEQUENCE</scope>
    <source>
        <strain evidence="3">QP</strain>
    </source>
</reference>
<name>A0AAD4LHP7_9AGAM</name>
<dbReference type="Proteomes" id="UP001201163">
    <property type="component" value="Unassembled WGS sequence"/>
</dbReference>
<dbReference type="EMBL" id="JAKELL010000027">
    <property type="protein sequence ID" value="KAH8991267.1"/>
    <property type="molecule type" value="Genomic_DNA"/>
</dbReference>
<evidence type="ECO:0000256" key="1">
    <source>
        <dbReference type="SAM" id="MobiDB-lite"/>
    </source>
</evidence>
<feature type="region of interest" description="Disordered" evidence="1">
    <location>
        <begin position="392"/>
        <end position="416"/>
    </location>
</feature>
<organism evidence="3 4">
    <name type="scientific">Lactarius akahatsu</name>
    <dbReference type="NCBI Taxonomy" id="416441"/>
    <lineage>
        <taxon>Eukaryota</taxon>
        <taxon>Fungi</taxon>
        <taxon>Dikarya</taxon>
        <taxon>Basidiomycota</taxon>
        <taxon>Agaricomycotina</taxon>
        <taxon>Agaricomycetes</taxon>
        <taxon>Russulales</taxon>
        <taxon>Russulaceae</taxon>
        <taxon>Lactarius</taxon>
    </lineage>
</organism>
<evidence type="ECO:0000313" key="3">
    <source>
        <dbReference type="EMBL" id="KAH8991267.1"/>
    </source>
</evidence>
<dbReference type="AlphaFoldDB" id="A0AAD4LHP7"/>
<sequence length="762" mass="84566">MAHYDIFRDQLGIKYPAFGHALWEPNPGRLYSPVEVGDVGFIREGKFHRLFNALLPADHPSHQSFGVPEHYEPLQPSVADHIDGGVLSPNDFCSYGVNVASGGLDVFAREPIGAADVSFLCARKSGAVLSLPVAAQREDTIARGDFAKWITRHIYSWLAFTRRLGLGIEQMEDIVLVTGRHRTRSWTNIAFYEGQAAAQVSFGVRVTDDVNATSVNWQVSRTQIQGAMLSQGPSGEDLPEDQCIFVRGFRVARAFKLFPRLRGAAGYAPDPSGPDSEPELEVVSMPSFTKYRDPLHVLLEYIARRAPDCDLVLVHDDDLDRLRRIGDGTSLETLQADALVGCLQRSEPEIAQVAYDPLSSENNTPRTNTRGSMVAMFSEELSSWEAQILSPAPVATQTASPRPQPRRRFQLQSQPFQLQPQPVVDEAKKRLARELFLHNRRPSPKRDAKRDDLSRLSSVSTTTSIFSEMRALSLMSAASSQTRASAYSSLFDSPPLLDPPMVPSSQAHAIVSSFDTSHEYILTSRGRDYATVVVVSRAPNILDPPLLHFGDELKGRIVMRIDSLSDMRIMEVVFQVFESDPVIPSYETKRIILPNQVDESCISGGQFSWPFVISPPPVLSSFSSSTAASGSSDSSLGQNVIRDHRDKPKVQLIVTFCRHGRLTRNLVLRQPIHYIPPPDPVTIPPPLIPTNPPTDPFVDLPGLSVDPSWAQQTFPMILVKGVMFRQLQVEVTCKLVVPVGYALTFFMLVSSLILDYPRFRTQ</sequence>
<keyword evidence="4" id="KW-1185">Reference proteome</keyword>
<keyword evidence="2" id="KW-0812">Transmembrane</keyword>
<keyword evidence="2" id="KW-1133">Transmembrane helix</keyword>
<evidence type="ECO:0000256" key="2">
    <source>
        <dbReference type="SAM" id="Phobius"/>
    </source>
</evidence>
<evidence type="ECO:0000313" key="4">
    <source>
        <dbReference type="Proteomes" id="UP001201163"/>
    </source>
</evidence>
<comment type="caution">
    <text evidence="3">The sequence shown here is derived from an EMBL/GenBank/DDBJ whole genome shotgun (WGS) entry which is preliminary data.</text>
</comment>
<gene>
    <name evidence="3" type="ORF">EDB92DRAFT_688502</name>
</gene>
<proteinExistence type="predicted"/>
<keyword evidence="2" id="KW-0472">Membrane</keyword>
<protein>
    <submittedName>
        <fullName evidence="3">Uncharacterized protein</fullName>
    </submittedName>
</protein>